<dbReference type="PROSITE" id="PS50001">
    <property type="entry name" value="SH2"/>
    <property type="match status" value="1"/>
</dbReference>
<feature type="domain" description="SH2" evidence="4">
    <location>
        <begin position="107"/>
        <end position="201"/>
    </location>
</feature>
<dbReference type="PANTHER" id="PTHR24418">
    <property type="entry name" value="TYROSINE-PROTEIN KINASE"/>
    <property type="match status" value="1"/>
</dbReference>
<dbReference type="InterPro" id="IPR050198">
    <property type="entry name" value="Non-receptor_tyrosine_kinases"/>
</dbReference>
<dbReference type="InterPro" id="IPR000980">
    <property type="entry name" value="SH2"/>
</dbReference>
<dbReference type="SMART" id="SM00252">
    <property type="entry name" value="SH2"/>
    <property type="match status" value="1"/>
</dbReference>
<evidence type="ECO:0000256" key="3">
    <source>
        <dbReference type="PROSITE-ProRule" id="PRU00191"/>
    </source>
</evidence>
<reference evidence="5 6" key="1">
    <citation type="submission" date="2024-05" db="EMBL/GenBank/DDBJ databases">
        <authorList>
            <person name="Wallberg A."/>
        </authorList>
    </citation>
    <scope>NUCLEOTIDE SEQUENCE [LARGE SCALE GENOMIC DNA]</scope>
</reference>
<dbReference type="SUPFAM" id="SSF55550">
    <property type="entry name" value="SH2 domain"/>
    <property type="match status" value="1"/>
</dbReference>
<dbReference type="Gene3D" id="3.30.505.10">
    <property type="entry name" value="SH2 domain"/>
    <property type="match status" value="1"/>
</dbReference>
<dbReference type="Pfam" id="PF00017">
    <property type="entry name" value="SH2"/>
    <property type="match status" value="1"/>
</dbReference>
<keyword evidence="6" id="KW-1185">Reference proteome</keyword>
<organism evidence="5 6">
    <name type="scientific">Meganyctiphanes norvegica</name>
    <name type="common">Northern krill</name>
    <name type="synonym">Thysanopoda norvegica</name>
    <dbReference type="NCBI Taxonomy" id="48144"/>
    <lineage>
        <taxon>Eukaryota</taxon>
        <taxon>Metazoa</taxon>
        <taxon>Ecdysozoa</taxon>
        <taxon>Arthropoda</taxon>
        <taxon>Crustacea</taxon>
        <taxon>Multicrustacea</taxon>
        <taxon>Malacostraca</taxon>
        <taxon>Eumalacostraca</taxon>
        <taxon>Eucarida</taxon>
        <taxon>Euphausiacea</taxon>
        <taxon>Euphausiidae</taxon>
        <taxon>Meganyctiphanes</taxon>
    </lineage>
</organism>
<evidence type="ECO:0000313" key="6">
    <source>
        <dbReference type="Proteomes" id="UP001497623"/>
    </source>
</evidence>
<dbReference type="InterPro" id="IPR036860">
    <property type="entry name" value="SH2_dom_sf"/>
</dbReference>
<dbReference type="EMBL" id="CAXKWB010002775">
    <property type="protein sequence ID" value="CAL4067674.1"/>
    <property type="molecule type" value="Genomic_DNA"/>
</dbReference>
<evidence type="ECO:0000256" key="1">
    <source>
        <dbReference type="ARBA" id="ARBA00022741"/>
    </source>
</evidence>
<name>A0AAV2PZH1_MEGNR</name>
<protein>
    <recommendedName>
        <fullName evidence="4">SH2 domain-containing protein</fullName>
    </recommendedName>
</protein>
<dbReference type="Proteomes" id="UP001497623">
    <property type="component" value="Unassembled WGS sequence"/>
</dbReference>
<dbReference type="GO" id="GO:0005524">
    <property type="term" value="F:ATP binding"/>
    <property type="evidence" value="ECO:0007669"/>
    <property type="project" value="UniProtKB-KW"/>
</dbReference>
<keyword evidence="2" id="KW-0067">ATP-binding</keyword>
<sequence>MDKEKHEVHIEKETIEVQIKKLELQRLESQTDKDVMLIKAVDESDIATLTHLVKNVDELDLSALSIAKEISKEKNNAIVIKLLDPALRKIQERTALTSTVDGETEAWYFTGIDRQEATHLLMDPENDVGSFLIRQSENPATPFTLSVRFGEAINHYRIGFLQDDATYFVIPSKLHTFKNLQDLVKFYTYEGSLCCPLTKACYRDDRQNTTSTLHKEGLKMDTAQLRLIKKLGSGQFAERFEGLVQDIKVAVKNIKANSGN</sequence>
<keyword evidence="3" id="KW-0727">SH2 domain</keyword>
<keyword evidence="1" id="KW-0547">Nucleotide-binding</keyword>
<accession>A0AAV2PZH1</accession>
<dbReference type="AlphaFoldDB" id="A0AAV2PZH1"/>
<dbReference type="Gene3D" id="3.30.200.20">
    <property type="entry name" value="Phosphorylase Kinase, domain 1"/>
    <property type="match status" value="1"/>
</dbReference>
<gene>
    <name evidence="5" type="ORF">MNOR_LOCUS6651</name>
</gene>
<evidence type="ECO:0000256" key="2">
    <source>
        <dbReference type="ARBA" id="ARBA00022840"/>
    </source>
</evidence>
<evidence type="ECO:0000259" key="4">
    <source>
        <dbReference type="PROSITE" id="PS50001"/>
    </source>
</evidence>
<dbReference type="PRINTS" id="PR00401">
    <property type="entry name" value="SH2DOMAIN"/>
</dbReference>
<comment type="caution">
    <text evidence="5">The sequence shown here is derived from an EMBL/GenBank/DDBJ whole genome shotgun (WGS) entry which is preliminary data.</text>
</comment>
<proteinExistence type="predicted"/>
<evidence type="ECO:0000313" key="5">
    <source>
        <dbReference type="EMBL" id="CAL4067674.1"/>
    </source>
</evidence>